<dbReference type="EnsemblPlants" id="PGSC0003DMT400095483">
    <property type="protein sequence ID" value="PGSC0003DMT400095483"/>
    <property type="gene ID" value="PGSC0003DMG400045054"/>
</dbReference>
<dbReference type="Gene3D" id="2.40.50.140">
    <property type="entry name" value="Nucleic acid-binding proteins"/>
    <property type="match status" value="1"/>
</dbReference>
<accession>M1DWE5</accession>
<reference evidence="2" key="2">
    <citation type="submission" date="2015-06" db="UniProtKB">
        <authorList>
            <consortium name="EnsemblPlants"/>
        </authorList>
    </citation>
    <scope>IDENTIFICATION</scope>
    <source>
        <strain evidence="2">DM1-3 516 R44</strain>
    </source>
</reference>
<dbReference type="SUPFAM" id="SSF50249">
    <property type="entry name" value="Nucleic acid-binding proteins"/>
    <property type="match status" value="1"/>
</dbReference>
<protein>
    <recommendedName>
        <fullName evidence="4">Replication factor A C-terminal domain-containing protein</fullName>
    </recommendedName>
</protein>
<dbReference type="Proteomes" id="UP000011115">
    <property type="component" value="Unassembled WGS sequence"/>
</dbReference>
<proteinExistence type="predicted"/>
<evidence type="ECO:0000313" key="2">
    <source>
        <dbReference type="EnsemblPlants" id="PGSC0003DMT400095483"/>
    </source>
</evidence>
<name>M1DWE5_SOLTU</name>
<dbReference type="Gramene" id="PGSC0003DMT400095483">
    <property type="protein sequence ID" value="PGSC0003DMT400095483"/>
    <property type="gene ID" value="PGSC0003DMG400045054"/>
</dbReference>
<dbReference type="PaxDb" id="4113-PGSC0003DMT400095483"/>
<dbReference type="InterPro" id="IPR012340">
    <property type="entry name" value="NA-bd_OB-fold"/>
</dbReference>
<evidence type="ECO:0008006" key="4">
    <source>
        <dbReference type="Google" id="ProtNLM"/>
    </source>
</evidence>
<dbReference type="OMA" id="IAKCHRC"/>
<keyword evidence="3" id="KW-1185">Reference proteome</keyword>
<reference evidence="3" key="1">
    <citation type="journal article" date="2011" name="Nature">
        <title>Genome sequence and analysis of the tuber crop potato.</title>
        <authorList>
            <consortium name="The Potato Genome Sequencing Consortium"/>
        </authorList>
    </citation>
    <scope>NUCLEOTIDE SEQUENCE [LARGE SCALE GENOMIC DNA]</scope>
    <source>
        <strain evidence="3">cv. DM1-3 516 R44</strain>
    </source>
</reference>
<evidence type="ECO:0000313" key="3">
    <source>
        <dbReference type="Proteomes" id="UP000011115"/>
    </source>
</evidence>
<sequence length="250" mass="28933">MSSGNYPNVKVVIFILHYVSAITNLHEQFPDLICVLVSGNPIIQNGTSKRREIVVTNELREIIEADNKDTTVAPTKAMRRAIEVPLDHILDVLFAESQDSMYKFKAMIKDILNKDEPWYLLCKTCRKKVKVIEEATTCTNCNIDNVDYAMSNLQTRIFNCLYLIKKEECHYYRKLVLSKDKQFNFLVRIDLTDANPRRSLIAEEIHQVEDKAPIILEEEVRSERKYMKRAKKTTHAAAQINQKKPKAAKD</sequence>
<dbReference type="AlphaFoldDB" id="M1DWE5"/>
<feature type="region of interest" description="Disordered" evidence="1">
    <location>
        <begin position="231"/>
        <end position="250"/>
    </location>
</feature>
<dbReference type="HOGENOM" id="CLU_1112931_0_0_1"/>
<dbReference type="STRING" id="4113.M1DWE5"/>
<evidence type="ECO:0000256" key="1">
    <source>
        <dbReference type="SAM" id="MobiDB-lite"/>
    </source>
</evidence>
<dbReference type="InParanoid" id="M1DWE5"/>
<organism evidence="2 3">
    <name type="scientific">Solanum tuberosum</name>
    <name type="common">Potato</name>
    <dbReference type="NCBI Taxonomy" id="4113"/>
    <lineage>
        <taxon>Eukaryota</taxon>
        <taxon>Viridiplantae</taxon>
        <taxon>Streptophyta</taxon>
        <taxon>Embryophyta</taxon>
        <taxon>Tracheophyta</taxon>
        <taxon>Spermatophyta</taxon>
        <taxon>Magnoliopsida</taxon>
        <taxon>eudicotyledons</taxon>
        <taxon>Gunneridae</taxon>
        <taxon>Pentapetalae</taxon>
        <taxon>asterids</taxon>
        <taxon>lamiids</taxon>
        <taxon>Solanales</taxon>
        <taxon>Solanaceae</taxon>
        <taxon>Solanoideae</taxon>
        <taxon>Solaneae</taxon>
        <taxon>Solanum</taxon>
    </lineage>
</organism>